<reference evidence="1 2" key="2">
    <citation type="submission" date="2017-11" db="EMBL/GenBank/DDBJ databases">
        <title>Lysogenic conversion of Stenotrophomonas maltophilia by temperate phage DLP4.</title>
        <authorList>
            <person name="Dennis J."/>
            <person name="Stothard P."/>
        </authorList>
    </citation>
    <scope>NUCLEOTIDE SEQUENCE [LARGE SCALE GENOMIC DNA]</scope>
</reference>
<name>A0A2D2W2K7_9CAUD</name>
<gene>
    <name evidence="1" type="ORF">DLP05_090</name>
</gene>
<evidence type="ECO:0000313" key="1">
    <source>
        <dbReference type="EMBL" id="ATS92363.1"/>
    </source>
</evidence>
<dbReference type="Proteomes" id="UP000241675">
    <property type="component" value="Segment"/>
</dbReference>
<reference evidence="2" key="1">
    <citation type="submission" date="2017-10" db="EMBL/GenBank/DDBJ databases">
        <authorList>
            <person name="Peters D.L."/>
        </authorList>
    </citation>
    <scope>NUCLEOTIDE SEQUENCE [LARGE SCALE GENOMIC DNA]</scope>
</reference>
<sequence>MSGISEIHGKTLFLHVGATEGGCLDVGAIQLQGFTLLPDKEVQALKDAAKPENTAWAVVTLVIDYYRLAEGLRKAADPHGKWGMSQKVHWDKVAQFREAMDNTLKSIKALDYGTYERLVRE</sequence>
<keyword evidence="2" id="KW-1185">Reference proteome</keyword>
<organism evidence="1 2">
    <name type="scientific">Stenotrophomonas phage vB_SmaS_DLP_5</name>
    <dbReference type="NCBI Taxonomy" id="2044561"/>
    <lineage>
        <taxon>Viruses</taxon>
        <taxon>Duplodnaviria</taxon>
        <taxon>Heunggongvirae</taxon>
        <taxon>Uroviricota</taxon>
        <taxon>Caudoviricetes</taxon>
        <taxon>Delepquintavirus</taxon>
        <taxon>Delepquintavirus DLP5</taxon>
    </lineage>
</organism>
<dbReference type="EMBL" id="MG189906">
    <property type="protein sequence ID" value="ATS92363.1"/>
    <property type="molecule type" value="Genomic_DNA"/>
</dbReference>
<protein>
    <submittedName>
        <fullName evidence="1">Uncharacterized protein</fullName>
    </submittedName>
</protein>
<accession>A0A2D2W2K7</accession>
<evidence type="ECO:0000313" key="2">
    <source>
        <dbReference type="Proteomes" id="UP000241675"/>
    </source>
</evidence>
<proteinExistence type="predicted"/>